<feature type="compositionally biased region" description="Low complexity" evidence="2">
    <location>
        <begin position="1239"/>
        <end position="1257"/>
    </location>
</feature>
<dbReference type="EMBL" id="JAEHOC010000006">
    <property type="protein sequence ID" value="KAG2440712.1"/>
    <property type="molecule type" value="Genomic_DNA"/>
</dbReference>
<dbReference type="OrthoDB" id="547447at2759"/>
<dbReference type="Proteomes" id="UP000650467">
    <property type="component" value="Unassembled WGS sequence"/>
</dbReference>
<dbReference type="InterPro" id="IPR000225">
    <property type="entry name" value="Armadillo"/>
</dbReference>
<sequence>MLLLWIAALGGRPEPRLAAVRSLHRAQEGGVASGSGGGKGSGGGAADQASVLQQVEQWLQRPHRWSAAGSDAAGGGAGGAEVDGGAAGLARSLEAAAGSLNHALVVVAAQAVEELCREAPGLRQRLRSSGVSPPLMAYLDLASPLLLPGGGGVERPSAGVVVAGCAGALAALTALAGDDPGRLELASHGVVRRCVRWLGDAANGRRPRVSCCAAQLLGELCVLDGPRAQLATKNGMEALLHALDAAGSDEASQGAIVRCLSALSAGASPAASAAFKESGTLPVLLRLLSNDGPCTEATGHAAQALAQLSALQSAKEELLRVGAVASLLRCLAAGPSSPVAHAAAHALGNMCGHEATGREILRMQGPTSIQVLLGLLRGGVGPATPMALRVVVNMAAHPALRPGLISAGALDALLPFLGVRASPHWTSGGRAASPPRSPGGSPHAGSAPPRSEGLGLGPGGVAGPGGGGSLLVAGVEDEVGSPHELALLALVRCMAISGMGGPAAQGALLSGPVLQVLLEAAAAPLPQMPVAAAVGGLGGSASVALGGAGAVGGLLVAPAAGDGAARVSLPPSVAVVVEATETLADLSKGSAGALRMLEVQAHLALLQRLLAIIASAPGAQVASLDGVPRRLLDACVRGLANVSMAVPAHPDLRLARVHEALLHVLLAFGVAVKPGVLALQALCALATDSNCARDLLSLGLLPPVVKALEGLAAAQHLRRGSALAASAAPGAAAADSAATRGGGSLGVGPADGTASAFAAAATTGRILGGGWHSPAVEVEVAHLLGLLLQNISAHKALASRAVEGGAVKAICEWLGACAANGDVEGAVLCCATLCLLGDGDLAALADMVRYDGMDRLVDMLHPRWATAALVPSTVASAVAVACRWGASAQAFRMRGGIPALADTLLGAHGLACCRPVVNAIRALVANDPPSSREIRTTNTVIALGTQLQLLPNNDPRSGLIRDILRLLGEDPDTAMRLANTKNTSALATAHALAMEAGGHGAGAGGAQGGGGGGGGGSTAGSHHGHHRHHHHHHHRDGGGGSPMRVSGSGTGGGYSSGGGGRKHHSPHHHHHSPPHASLSHGLGPGAAASGFTSDSSGGVGRIQRRRTSQSLGLGDGGGSGDWSPPAALGPAVGGMLTLADMLGGTSYKSLRRASLQQLARRLDADDFSDAEEDVEDYIAGLEEDDRSSSQALTPAASGAADAVASLPPDLALQQDPASQPQSATSPPGSGGGAAANTNPKAGPTSAVAAAAPAGPSPFTTNGAAAEHPARPAPTPTPTPAVAPPAAPSPPPPTPPPPAAAPFQPQSPPPPQAVVLAKPARAGLGTGGAGSGSVAGTSASEEDAVDVASLSEAAFIKAPPRAAQPAPAVPLSSPVQLSPPSAPTAGSPLPPRPSPQLQAPAPSPAVDAAAAEYAAVMRQQHEALERQIAELRQQLEAQQRAMAAQLQLQQQQPQIPAAALAQAPAPTGNAAADEEAARRRWEEEEEQRWQADRLWEQEQDAARQRQSQQQRQQQRRNPVISTLAAVNPLRLFRRGPKQQEHPRQQEQQPAPLPHPQPVAAAAPPVLLQPQPQQGGSSRQSFQLDGDEIVFWEPGQS</sequence>
<feature type="compositionally biased region" description="Basic residues" evidence="2">
    <location>
        <begin position="1060"/>
        <end position="1073"/>
    </location>
</feature>
<feature type="compositionally biased region" description="Gly residues" evidence="2">
    <location>
        <begin position="1048"/>
        <end position="1059"/>
    </location>
</feature>
<feature type="region of interest" description="Disordered" evidence="2">
    <location>
        <begin position="998"/>
        <end position="1126"/>
    </location>
</feature>
<dbReference type="PANTHER" id="PTHR46241">
    <property type="entry name" value="ARMADILLO REPEAT-CONTAINING PROTEIN 4 ARMC4"/>
    <property type="match status" value="1"/>
</dbReference>
<reference evidence="3" key="1">
    <citation type="journal article" date="2020" name="bioRxiv">
        <title>Comparative genomics of Chlamydomonas.</title>
        <authorList>
            <person name="Craig R.J."/>
            <person name="Hasan A.R."/>
            <person name="Ness R.W."/>
            <person name="Keightley P.D."/>
        </authorList>
    </citation>
    <scope>NUCLEOTIDE SEQUENCE</scope>
    <source>
        <strain evidence="3">SAG 7.73</strain>
    </source>
</reference>
<feature type="compositionally biased region" description="Low complexity" evidence="2">
    <location>
        <begin position="427"/>
        <end position="453"/>
    </location>
</feature>
<dbReference type="SMART" id="SM00185">
    <property type="entry name" value="ARM"/>
    <property type="match status" value="5"/>
</dbReference>
<evidence type="ECO:0000256" key="2">
    <source>
        <dbReference type="SAM" id="MobiDB-lite"/>
    </source>
</evidence>
<accession>A0A835W4W9</accession>
<dbReference type="Gene3D" id="1.25.10.10">
    <property type="entry name" value="Leucine-rich Repeat Variant"/>
    <property type="match status" value="2"/>
</dbReference>
<comment type="caution">
    <text evidence="3">The sequence shown here is derived from an EMBL/GenBank/DDBJ whole genome shotgun (WGS) entry which is preliminary data.</text>
</comment>
<dbReference type="PANTHER" id="PTHR46241:SF1">
    <property type="entry name" value="OUTER DYNEIN ARM-DOCKING COMPLEX SUBUNIT 2"/>
    <property type="match status" value="1"/>
</dbReference>
<feature type="compositionally biased region" description="Basic and acidic residues" evidence="2">
    <location>
        <begin position="1474"/>
        <end position="1502"/>
    </location>
</feature>
<feature type="compositionally biased region" description="Low complexity" evidence="2">
    <location>
        <begin position="1442"/>
        <end position="1465"/>
    </location>
</feature>
<dbReference type="InterPro" id="IPR016024">
    <property type="entry name" value="ARM-type_fold"/>
</dbReference>
<feature type="compositionally biased region" description="Pro residues" evidence="2">
    <location>
        <begin position="1270"/>
        <end position="1311"/>
    </location>
</feature>
<feature type="region of interest" description="Disordered" evidence="2">
    <location>
        <begin position="28"/>
        <end position="47"/>
    </location>
</feature>
<feature type="compositionally biased region" description="Gly residues" evidence="2">
    <location>
        <begin position="1323"/>
        <end position="1332"/>
    </location>
</feature>
<feature type="compositionally biased region" description="Low complexity" evidence="2">
    <location>
        <begin position="1556"/>
        <end position="1572"/>
    </location>
</feature>
<feature type="region of interest" description="Disordered" evidence="2">
    <location>
        <begin position="1181"/>
        <end position="1344"/>
    </location>
</feature>
<dbReference type="PROSITE" id="PS50176">
    <property type="entry name" value="ARM_REPEAT"/>
    <property type="match status" value="1"/>
</dbReference>
<feature type="compositionally biased region" description="Low complexity" evidence="2">
    <location>
        <begin position="1358"/>
        <end position="1386"/>
    </location>
</feature>
<feature type="compositionally biased region" description="Low complexity" evidence="2">
    <location>
        <begin position="1213"/>
        <end position="1227"/>
    </location>
</feature>
<evidence type="ECO:0000256" key="1">
    <source>
        <dbReference type="PROSITE-ProRule" id="PRU00259"/>
    </source>
</evidence>
<dbReference type="SUPFAM" id="SSF48371">
    <property type="entry name" value="ARM repeat"/>
    <property type="match status" value="2"/>
</dbReference>
<feature type="compositionally biased region" description="Gly residues" evidence="2">
    <location>
        <begin position="998"/>
        <end position="1018"/>
    </location>
</feature>
<feature type="compositionally biased region" description="Gly residues" evidence="2">
    <location>
        <begin position="31"/>
        <end position="45"/>
    </location>
</feature>
<evidence type="ECO:0000313" key="3">
    <source>
        <dbReference type="EMBL" id="KAG2440712.1"/>
    </source>
</evidence>
<evidence type="ECO:0000313" key="4">
    <source>
        <dbReference type="Proteomes" id="UP000650467"/>
    </source>
</evidence>
<organism evidence="3 4">
    <name type="scientific">Chlamydomonas incerta</name>
    <dbReference type="NCBI Taxonomy" id="51695"/>
    <lineage>
        <taxon>Eukaryota</taxon>
        <taxon>Viridiplantae</taxon>
        <taxon>Chlorophyta</taxon>
        <taxon>core chlorophytes</taxon>
        <taxon>Chlorophyceae</taxon>
        <taxon>CS clade</taxon>
        <taxon>Chlamydomonadales</taxon>
        <taxon>Chlamydomonadaceae</taxon>
        <taxon>Chlamydomonas</taxon>
    </lineage>
</organism>
<gene>
    <name evidence="3" type="ORF">HXX76_003569</name>
</gene>
<feature type="compositionally biased region" description="Basic residues" evidence="2">
    <location>
        <begin position="1022"/>
        <end position="1035"/>
    </location>
</feature>
<proteinExistence type="predicted"/>
<feature type="compositionally biased region" description="Low complexity" evidence="2">
    <location>
        <begin position="1394"/>
        <end position="1405"/>
    </location>
</feature>
<protein>
    <submittedName>
        <fullName evidence="3">Uncharacterized protein</fullName>
    </submittedName>
</protein>
<dbReference type="PRINTS" id="PR01217">
    <property type="entry name" value="PRICHEXTENSN"/>
</dbReference>
<dbReference type="InterPro" id="IPR011989">
    <property type="entry name" value="ARM-like"/>
</dbReference>
<feature type="region of interest" description="Disordered" evidence="2">
    <location>
        <begin position="1358"/>
        <end position="1405"/>
    </location>
</feature>
<feature type="compositionally biased region" description="Low complexity" evidence="2">
    <location>
        <begin position="1195"/>
        <end position="1204"/>
    </location>
</feature>
<feature type="repeat" description="ARM" evidence="1">
    <location>
        <begin position="279"/>
        <end position="323"/>
    </location>
</feature>
<keyword evidence="4" id="KW-1185">Reference proteome</keyword>
<feature type="compositionally biased region" description="Low complexity" evidence="2">
    <location>
        <begin position="1503"/>
        <end position="1515"/>
    </location>
</feature>
<feature type="region of interest" description="Disordered" evidence="2">
    <location>
        <begin position="425"/>
        <end position="459"/>
    </location>
</feature>
<name>A0A835W4W9_CHLIN</name>
<feature type="region of interest" description="Disordered" evidence="2">
    <location>
        <begin position="1442"/>
        <end position="1595"/>
    </location>
</feature>